<feature type="domain" description="CpcD-like" evidence="8">
    <location>
        <begin position="263"/>
        <end position="318"/>
    </location>
</feature>
<dbReference type="GO" id="GO:0031676">
    <property type="term" value="C:plasma membrane-derived thylakoid membrane"/>
    <property type="evidence" value="ECO:0007669"/>
    <property type="project" value="UniProtKB-SubCell"/>
</dbReference>
<dbReference type="HOGENOM" id="CLU_075505_0_0_3"/>
<proteinExistence type="inferred from homology"/>
<comment type="similarity">
    <text evidence="7">Belongs to the phycobilisome linker protein family.</text>
</comment>
<organism evidence="10 11">
    <name type="scientific">Crocosphaera subtropica (strain ATCC 51142 / BH68)</name>
    <name type="common">Cyanothece sp. (strain ATCC 51142)</name>
    <dbReference type="NCBI Taxonomy" id="43989"/>
    <lineage>
        <taxon>Bacteria</taxon>
        <taxon>Bacillati</taxon>
        <taxon>Cyanobacteriota</taxon>
        <taxon>Cyanophyceae</taxon>
        <taxon>Oscillatoriophycideae</taxon>
        <taxon>Chroococcales</taxon>
        <taxon>Aphanothecaceae</taxon>
        <taxon>Crocosphaera</taxon>
        <taxon>Crocosphaera subtropica</taxon>
    </lineage>
</organism>
<dbReference type="STRING" id="43989.cce_2654"/>
<keyword evidence="2" id="KW-0602">Photosynthesis</keyword>
<dbReference type="PROSITE" id="PS51441">
    <property type="entry name" value="CPCD_LIKE"/>
    <property type="match status" value="1"/>
</dbReference>
<dbReference type="AlphaFoldDB" id="B1WT80"/>
<evidence type="ECO:0000313" key="11">
    <source>
        <dbReference type="Proteomes" id="UP000001203"/>
    </source>
</evidence>
<dbReference type="GO" id="GO:0015979">
    <property type="term" value="P:photosynthesis"/>
    <property type="evidence" value="ECO:0007669"/>
    <property type="project" value="UniProtKB-KW"/>
</dbReference>
<evidence type="ECO:0000256" key="5">
    <source>
        <dbReference type="ARBA" id="ARBA00023078"/>
    </source>
</evidence>
<dbReference type="InterPro" id="IPR001297">
    <property type="entry name" value="PBS_linker_dom"/>
</dbReference>
<evidence type="ECO:0000256" key="6">
    <source>
        <dbReference type="ARBA" id="ARBA00023136"/>
    </source>
</evidence>
<feature type="domain" description="PBS-linker" evidence="9">
    <location>
        <begin position="25"/>
        <end position="204"/>
    </location>
</feature>
<evidence type="ECO:0000259" key="8">
    <source>
        <dbReference type="PROSITE" id="PS51441"/>
    </source>
</evidence>
<dbReference type="GO" id="GO:0030089">
    <property type="term" value="C:phycobilisome"/>
    <property type="evidence" value="ECO:0007669"/>
    <property type="project" value="UniProtKB-UniRule"/>
</dbReference>
<dbReference type="InterPro" id="IPR008213">
    <property type="entry name" value="CpcD-like_dom"/>
</dbReference>
<keyword evidence="5" id="KW-0793">Thylakoid</keyword>
<evidence type="ECO:0000313" key="10">
    <source>
        <dbReference type="EMBL" id="ACB52002.1"/>
    </source>
</evidence>
<accession>B1WT80</accession>
<evidence type="ECO:0000256" key="7">
    <source>
        <dbReference type="PROSITE-ProRule" id="PRU00775"/>
    </source>
</evidence>
<dbReference type="PANTHER" id="PTHR34011">
    <property type="entry name" value="PHYCOBILISOME 32.1 KDA LINKER POLYPEPTIDE, PHYCOCYANIN-ASSOCIATED, ROD 2-RELATED"/>
    <property type="match status" value="1"/>
</dbReference>
<dbReference type="PROSITE" id="PS51445">
    <property type="entry name" value="PBS_LINKER"/>
    <property type="match status" value="1"/>
</dbReference>
<keyword evidence="11" id="KW-1185">Reference proteome</keyword>
<dbReference type="KEGG" id="cyt:cce_2654"/>
<protein>
    <submittedName>
        <fullName evidence="10">Phycocyanin associated linker protein</fullName>
    </submittedName>
</protein>
<evidence type="ECO:0000256" key="3">
    <source>
        <dbReference type="ARBA" id="ARBA00022549"/>
    </source>
</evidence>
<dbReference type="Proteomes" id="UP000001203">
    <property type="component" value="Chromosome circular"/>
</dbReference>
<comment type="subcellular location">
    <subcellularLocation>
        <location evidence="1">Cellular thylakoid membrane</location>
        <topology evidence="1">Peripheral membrane protein</topology>
        <orientation evidence="1">Cytoplasmic side</orientation>
    </subcellularLocation>
</comment>
<dbReference type="Pfam" id="PF00427">
    <property type="entry name" value="PBS_linker_poly"/>
    <property type="match status" value="1"/>
</dbReference>
<dbReference type="InterPro" id="IPR016470">
    <property type="entry name" value="Phycobilisome"/>
</dbReference>
<evidence type="ECO:0000259" key="9">
    <source>
        <dbReference type="PROSITE" id="PS51445"/>
    </source>
</evidence>
<dbReference type="Gene3D" id="1.10.3130.20">
    <property type="entry name" value="Phycobilisome linker domain"/>
    <property type="match status" value="1"/>
</dbReference>
<name>B1WT80_CROS5</name>
<dbReference type="PIRSF" id="PIRSF005898">
    <property type="entry name" value="Phycobilisome_CpeC/CpcI"/>
    <property type="match status" value="1"/>
</dbReference>
<dbReference type="PANTHER" id="PTHR34011:SF6">
    <property type="entry name" value="PHYCOBILIPROTEIN APCE"/>
    <property type="match status" value="1"/>
</dbReference>
<dbReference type="Pfam" id="PF01383">
    <property type="entry name" value="CpcD"/>
    <property type="match status" value="1"/>
</dbReference>
<dbReference type="EMBL" id="CP000806">
    <property type="protein sequence ID" value="ACB52002.1"/>
    <property type="molecule type" value="Genomic_DNA"/>
</dbReference>
<evidence type="ECO:0000256" key="2">
    <source>
        <dbReference type="ARBA" id="ARBA00022531"/>
    </source>
</evidence>
<dbReference type="eggNOG" id="COG0237">
    <property type="taxonomic scope" value="Bacteria"/>
</dbReference>
<dbReference type="SMART" id="SM01094">
    <property type="entry name" value="CpcD"/>
    <property type="match status" value="1"/>
</dbReference>
<keyword evidence="4 7" id="KW-0605">Phycobilisome</keyword>
<sequence length="319" mass="35607">MEVSPYPQCPCININGKSEKGELTMPVTTAASRLGTSAFEETSPVELRPDWRKEDAQGVIRAVYRQIFGNDYIMKSQRLISAESLLCNGSISVREFVRSVAKSELYKEKFFYNNFQTRTIELNYKHLLGRAPYDESEFAYHLDLYQTQGFDADIDSYIDSGEYQENFGENIVPYYRGFNNQVGQKTVGFTRMFRLYRGYANSDRAQLEGNTVRLATELGQNGSSAVVGPSGANDGWAYRPSKDGATPNQQVFGGTLAFGNEDNRTYRVEISGIGARGAKNYPSVRRSSRALIVPYKELSATLQRISRSGGKVASITPAD</sequence>
<evidence type="ECO:0000256" key="4">
    <source>
        <dbReference type="ARBA" id="ARBA00022738"/>
    </source>
</evidence>
<evidence type="ECO:0000256" key="1">
    <source>
        <dbReference type="ARBA" id="ARBA00004445"/>
    </source>
</evidence>
<reference evidence="10 11" key="1">
    <citation type="journal article" date="2008" name="Proc. Natl. Acad. Sci. U.S.A.">
        <title>The genome of Cyanothece 51142, a unicellular diazotrophic cyanobacterium important in the marine nitrogen cycle.</title>
        <authorList>
            <person name="Welsh E.A."/>
            <person name="Liberton M."/>
            <person name="Stoeckel J."/>
            <person name="Loh T."/>
            <person name="Elvitigala T."/>
            <person name="Wang C."/>
            <person name="Wollam A."/>
            <person name="Fulton R.S."/>
            <person name="Clifton S.W."/>
            <person name="Jacobs J.M."/>
            <person name="Aurora R."/>
            <person name="Ghosh B.K."/>
            <person name="Sherman L.A."/>
            <person name="Smith R.D."/>
            <person name="Wilson R.K."/>
            <person name="Pakrasi H.B."/>
        </authorList>
    </citation>
    <scope>NUCLEOTIDE SEQUENCE [LARGE SCALE GENOMIC DNA]</scope>
    <source>
        <strain evidence="11">ATCC 51142 / BH68</strain>
    </source>
</reference>
<keyword evidence="6" id="KW-0472">Membrane</keyword>
<dbReference type="InterPro" id="IPR038255">
    <property type="entry name" value="PBS_linker_sf"/>
</dbReference>
<keyword evidence="3" id="KW-0042">Antenna complex</keyword>
<gene>
    <name evidence="10" type="primary">cpcC1</name>
    <name evidence="10" type="ordered locus">cce_2654</name>
</gene>